<proteinExistence type="predicted"/>
<name>A0A9Q0YL93_HOLLE</name>
<dbReference type="EMBL" id="JAIZAY010000019">
    <property type="protein sequence ID" value="KAJ8023370.1"/>
    <property type="molecule type" value="Genomic_DNA"/>
</dbReference>
<keyword evidence="3" id="KW-1185">Reference proteome</keyword>
<dbReference type="Proteomes" id="UP001152320">
    <property type="component" value="Chromosome 19"/>
</dbReference>
<reference evidence="2" key="1">
    <citation type="submission" date="2021-10" db="EMBL/GenBank/DDBJ databases">
        <title>Tropical sea cucumber genome reveals ecological adaptation and Cuvierian tubules defense mechanism.</title>
        <authorList>
            <person name="Chen T."/>
        </authorList>
    </citation>
    <scope>NUCLEOTIDE SEQUENCE</scope>
    <source>
        <strain evidence="2">Nanhai2018</strain>
        <tissue evidence="2">Muscle</tissue>
    </source>
</reference>
<feature type="region of interest" description="Disordered" evidence="1">
    <location>
        <begin position="36"/>
        <end position="56"/>
    </location>
</feature>
<evidence type="ECO:0000313" key="2">
    <source>
        <dbReference type="EMBL" id="KAJ8023370.1"/>
    </source>
</evidence>
<dbReference type="AlphaFoldDB" id="A0A9Q0YL93"/>
<comment type="caution">
    <text evidence="2">The sequence shown here is derived from an EMBL/GenBank/DDBJ whole genome shotgun (WGS) entry which is preliminary data.</text>
</comment>
<evidence type="ECO:0000256" key="1">
    <source>
        <dbReference type="SAM" id="MobiDB-lite"/>
    </source>
</evidence>
<gene>
    <name evidence="2" type="ORF">HOLleu_35792</name>
</gene>
<protein>
    <submittedName>
        <fullName evidence="2">Uncharacterized protein</fullName>
    </submittedName>
</protein>
<sequence>MRKENTPPSDYRKATVIKEKAWTHLGLDNDISRIKELQKKSPRGQKTSSHTEPSPIGNCRAFSSAINAKDLDSIKDCQYDTKCLRCGGNHQHKDFLKSKEEKIGAYCGGAHNAFYKRCHSFIRLELKKLNLCRLNKPKVMPQLPNLVIST</sequence>
<evidence type="ECO:0000313" key="3">
    <source>
        <dbReference type="Proteomes" id="UP001152320"/>
    </source>
</evidence>
<organism evidence="2 3">
    <name type="scientific">Holothuria leucospilota</name>
    <name type="common">Black long sea cucumber</name>
    <name type="synonym">Mertensiothuria leucospilota</name>
    <dbReference type="NCBI Taxonomy" id="206669"/>
    <lineage>
        <taxon>Eukaryota</taxon>
        <taxon>Metazoa</taxon>
        <taxon>Echinodermata</taxon>
        <taxon>Eleutherozoa</taxon>
        <taxon>Echinozoa</taxon>
        <taxon>Holothuroidea</taxon>
        <taxon>Aspidochirotacea</taxon>
        <taxon>Aspidochirotida</taxon>
        <taxon>Holothuriidae</taxon>
        <taxon>Holothuria</taxon>
    </lineage>
</organism>
<accession>A0A9Q0YL93</accession>